<evidence type="ECO:0000256" key="1">
    <source>
        <dbReference type="SAM" id="MobiDB-lite"/>
    </source>
</evidence>
<gene>
    <name evidence="4" type="primary">PEX26</name>
</gene>
<dbReference type="EMBL" id="AC191381">
    <property type="status" value="NOT_ANNOTATED_CDS"/>
    <property type="molecule type" value="Genomic_DNA"/>
</dbReference>
<dbReference type="GO" id="GO:0044877">
    <property type="term" value="F:protein-containing complex binding"/>
    <property type="evidence" value="ECO:0007669"/>
    <property type="project" value="InterPro"/>
</dbReference>
<dbReference type="GO" id="GO:0005778">
    <property type="term" value="C:peroxisomal membrane"/>
    <property type="evidence" value="ECO:0007669"/>
    <property type="project" value="InterPro"/>
</dbReference>
<dbReference type="GeneTree" id="ENSGT00530000069254"/>
<reference evidence="2" key="4">
    <citation type="submission" date="2025-09" db="UniProtKB">
        <authorList>
            <consortium name="Ensembl"/>
        </authorList>
    </citation>
    <scope>IDENTIFICATION</scope>
</reference>
<evidence type="ECO:0000313" key="2">
    <source>
        <dbReference type="Ensembl" id="ENSPTRP00000071879.1"/>
    </source>
</evidence>
<feature type="compositionally biased region" description="Basic and acidic residues" evidence="1">
    <location>
        <begin position="1"/>
        <end position="11"/>
    </location>
</feature>
<dbReference type="AlphaFoldDB" id="A0A2I3S4K8"/>
<dbReference type="InParanoid" id="A0A2I3S4K8"/>
<evidence type="ECO:0000313" key="4">
    <source>
        <dbReference type="VGNC" id="VGNC:5293"/>
    </source>
</evidence>
<feature type="region of interest" description="Disordered" evidence="1">
    <location>
        <begin position="1"/>
        <end position="49"/>
    </location>
</feature>
<dbReference type="GO" id="GO:0016558">
    <property type="term" value="P:protein import into peroxisome matrix"/>
    <property type="evidence" value="ECO:0000318"/>
    <property type="project" value="GO_Central"/>
</dbReference>
<dbReference type="GO" id="GO:0005777">
    <property type="term" value="C:peroxisome"/>
    <property type="evidence" value="ECO:0000318"/>
    <property type="project" value="GO_Central"/>
</dbReference>
<feature type="compositionally biased region" description="Low complexity" evidence="1">
    <location>
        <begin position="83"/>
        <end position="105"/>
    </location>
</feature>
<dbReference type="Ensembl" id="ENSPTRT00000076767.1">
    <property type="protein sequence ID" value="ENSPTRP00000071879.1"/>
    <property type="gene ID" value="ENSPTRG00000014046.6"/>
</dbReference>
<reference evidence="2 3" key="1">
    <citation type="journal article" date="2004" name="Nature">
        <title>DNA sequence and comparative analysis of chimpanzee chromosome 22.</title>
        <authorList>
            <person name="Watanabe H."/>
            <person name="Fujiyama A."/>
            <person name="Hattori M."/>
            <person name="Taylor T.D."/>
            <person name="Toyoda A."/>
            <person name="Kuroki Y."/>
            <person name="Noguchi H."/>
            <person name="BenKahla A."/>
            <person name="Lehrach H."/>
            <person name="Sudbrak R."/>
            <person name="Kube M."/>
            <person name="Taenzer S."/>
            <person name="Galgoczy P."/>
            <person name="Platzer M."/>
            <person name="Scharfe M."/>
            <person name="Nordsiek G."/>
            <person name="Bloecker H."/>
            <person name="Hellmann I."/>
            <person name="Khaitovich P."/>
            <person name="Paabo S."/>
            <person name="Reinhardt R."/>
            <person name="Zheng H.-J."/>
            <person name="Zhang X.-L."/>
            <person name="Zhu G.-F."/>
            <person name="Wang B.-F."/>
            <person name="Fu G."/>
            <person name="Ren S.-X."/>
            <person name="Zhao G.-P."/>
            <person name="Chen Z."/>
            <person name="Lee Y.-S."/>
            <person name="Cheong J.-E."/>
            <person name="Choi S.-H."/>
            <person name="Wu K.-M."/>
            <person name="Liu T.-T."/>
            <person name="Hsiao K.-J."/>
            <person name="Tsai S.-F."/>
            <person name="Kim C.-G."/>
            <person name="Oota S."/>
            <person name="Kitano T."/>
            <person name="Kohara Y."/>
            <person name="Saitou N."/>
            <person name="Park H.-S."/>
            <person name="Wang S.-Y."/>
            <person name="Yaspo M.-L."/>
            <person name="Sakaki Y."/>
        </authorList>
    </citation>
    <scope>NUCLEOTIDE SEQUENCE [LARGE SCALE GENOMIC DNA]</scope>
</reference>
<dbReference type="InterPro" id="IPR010797">
    <property type="entry name" value="Pex26"/>
</dbReference>
<dbReference type="Proteomes" id="UP000002277">
    <property type="component" value="Chromosome 22"/>
</dbReference>
<proteinExistence type="predicted"/>
<dbReference type="PANTHER" id="PTHR16262">
    <property type="entry name" value="PEROXISOME ASSEMBLY PROTEIN 26"/>
    <property type="match status" value="1"/>
</dbReference>
<reference evidence="2 3" key="2">
    <citation type="journal article" date="2005" name="Nature">
        <title>Initial sequence of the chimpanzee genome and comparison with the human genome.</title>
        <authorList>
            <consortium name="Chimpanzee sequencing and analysis consortium"/>
        </authorList>
    </citation>
    <scope>NUCLEOTIDE SEQUENCE [LARGE SCALE GENOMIC DNA]</scope>
</reference>
<evidence type="ECO:0000313" key="3">
    <source>
        <dbReference type="Proteomes" id="UP000002277"/>
    </source>
</evidence>
<protein>
    <submittedName>
        <fullName evidence="2">Peroxisomal biosis factor 26</fullName>
    </submittedName>
</protein>
<sequence>MSDHPLGDKPLMKARCKAPCGQSGKDRTPETLSPTTRAPGNRFISEPSTYVPAGSSATAWLARLCQARSQVSSAARKSRCTTRRSAASSRRSTAGARAGTTRTGSLLRRGPPSPLRGAAEVEESLFITSPGPRPRSSDVGVTASPEAPGYSELAWAKRESPHLFAHTPSRGRFPEKEKEGAYLRQKLGSPGGWGSSLHVRFAGFLHPWNTWP</sequence>
<dbReference type="VGNC" id="VGNC:5293">
    <property type="gene designation" value="PEX26"/>
</dbReference>
<keyword evidence="3" id="KW-1185">Reference proteome</keyword>
<reference evidence="2" key="3">
    <citation type="submission" date="2025-08" db="UniProtKB">
        <authorList>
            <consortium name="Ensembl"/>
        </authorList>
    </citation>
    <scope>IDENTIFICATION</scope>
</reference>
<dbReference type="OMA" id="YSELAWA"/>
<dbReference type="GO" id="GO:0051117">
    <property type="term" value="F:ATPase binding"/>
    <property type="evidence" value="ECO:0000318"/>
    <property type="project" value="GO_Central"/>
</dbReference>
<name>A0A2I3S4K8_PANTR</name>
<accession>A0A2I3S4K8</accession>
<dbReference type="PANTHER" id="PTHR16262:SF2">
    <property type="entry name" value="PEROXISOME ASSEMBLY PROTEIN 26"/>
    <property type="match status" value="1"/>
</dbReference>
<feature type="region of interest" description="Disordered" evidence="1">
    <location>
        <begin position="70"/>
        <end position="114"/>
    </location>
</feature>
<organism evidence="2 3">
    <name type="scientific">Pan troglodytes</name>
    <name type="common">Chimpanzee</name>
    <dbReference type="NCBI Taxonomy" id="9598"/>
    <lineage>
        <taxon>Eukaryota</taxon>
        <taxon>Metazoa</taxon>
        <taxon>Chordata</taxon>
        <taxon>Craniata</taxon>
        <taxon>Vertebrata</taxon>
        <taxon>Euteleostomi</taxon>
        <taxon>Mammalia</taxon>
        <taxon>Eutheria</taxon>
        <taxon>Euarchontoglires</taxon>
        <taxon>Primates</taxon>
        <taxon>Haplorrhini</taxon>
        <taxon>Catarrhini</taxon>
        <taxon>Hominidae</taxon>
        <taxon>Pan</taxon>
    </lineage>
</organism>
<dbReference type="GO" id="GO:0045046">
    <property type="term" value="P:protein import into peroxisome membrane"/>
    <property type="evidence" value="ECO:0007669"/>
    <property type="project" value="InterPro"/>
</dbReference>